<evidence type="ECO:0000259" key="1">
    <source>
        <dbReference type="Pfam" id="PF25968"/>
    </source>
</evidence>
<dbReference type="Proteomes" id="UP000324705">
    <property type="component" value="Chromosome 6A"/>
</dbReference>
<gene>
    <name evidence="2" type="ORF">TRITD_6Av1G059170</name>
</gene>
<keyword evidence="3" id="KW-1185">Reference proteome</keyword>
<dbReference type="PANTHER" id="PTHR12741:SF22">
    <property type="entry name" value="CALLOSE SYNTHASE 8-RELATED"/>
    <property type="match status" value="1"/>
</dbReference>
<proteinExistence type="predicted"/>
<name>A0A9R0XY03_TRITD</name>
<dbReference type="EMBL" id="LT934121">
    <property type="protein sequence ID" value="VAI44675.1"/>
    <property type="molecule type" value="Genomic_DNA"/>
</dbReference>
<reference evidence="2 3" key="1">
    <citation type="submission" date="2017-09" db="EMBL/GenBank/DDBJ databases">
        <authorList>
            <consortium name="International Durum Wheat Genome Sequencing Consortium (IDWGSC)"/>
            <person name="Milanesi L."/>
        </authorList>
    </citation>
    <scope>NUCLEOTIDE SEQUENCE [LARGE SCALE GENOMIC DNA]</scope>
    <source>
        <strain evidence="3">cv. Svevo</strain>
    </source>
</reference>
<dbReference type="GO" id="GO:0005886">
    <property type="term" value="C:plasma membrane"/>
    <property type="evidence" value="ECO:0007669"/>
    <property type="project" value="TreeGrafter"/>
</dbReference>
<protein>
    <recommendedName>
        <fullName evidence="1">Callose synthase helical domain-containing protein</fullName>
    </recommendedName>
</protein>
<dbReference type="GO" id="GO:0046527">
    <property type="term" value="F:glucosyltransferase activity"/>
    <property type="evidence" value="ECO:0007669"/>
    <property type="project" value="TreeGrafter"/>
</dbReference>
<dbReference type="InterPro" id="IPR058851">
    <property type="entry name" value="CALS1_helical"/>
</dbReference>
<feature type="domain" description="Callose synthase helical" evidence="1">
    <location>
        <begin position="7"/>
        <end position="93"/>
    </location>
</feature>
<accession>A0A9R0XY03</accession>
<organism evidence="2 3">
    <name type="scientific">Triticum turgidum subsp. durum</name>
    <name type="common">Durum wheat</name>
    <name type="synonym">Triticum durum</name>
    <dbReference type="NCBI Taxonomy" id="4567"/>
    <lineage>
        <taxon>Eukaryota</taxon>
        <taxon>Viridiplantae</taxon>
        <taxon>Streptophyta</taxon>
        <taxon>Embryophyta</taxon>
        <taxon>Tracheophyta</taxon>
        <taxon>Spermatophyta</taxon>
        <taxon>Magnoliopsida</taxon>
        <taxon>Liliopsida</taxon>
        <taxon>Poales</taxon>
        <taxon>Poaceae</taxon>
        <taxon>BOP clade</taxon>
        <taxon>Pooideae</taxon>
        <taxon>Triticodae</taxon>
        <taxon>Triticeae</taxon>
        <taxon>Triticinae</taxon>
        <taxon>Triticum</taxon>
    </lineage>
</organism>
<sequence>MVTQYSNKQSLQYEVTILLQDIIDTLIQDMLVDAQSVLDQINSSETLISDNDGAFNYYKPELFASISSISKIRFPFPASGPLKEQVKRLYLLLNTKEKAAEVPSNSEARRRISFFATSLFMDMPAAPKVRSMLSFR</sequence>
<dbReference type="AlphaFoldDB" id="A0A9R0XY03"/>
<dbReference type="Pfam" id="PF25968">
    <property type="entry name" value="CALS1"/>
    <property type="match status" value="1"/>
</dbReference>
<evidence type="ECO:0000313" key="2">
    <source>
        <dbReference type="EMBL" id="VAI44675.1"/>
    </source>
</evidence>
<dbReference type="Gramene" id="TRITD6Av1G059170.19">
    <property type="protein sequence ID" value="TRITD6Av1G059170.19"/>
    <property type="gene ID" value="TRITD6Av1G059170"/>
</dbReference>
<evidence type="ECO:0000313" key="3">
    <source>
        <dbReference type="Proteomes" id="UP000324705"/>
    </source>
</evidence>
<dbReference type="PANTHER" id="PTHR12741">
    <property type="entry name" value="LYST-INTERACTING PROTEIN LIP5 DOPAMINE RESPONSIVE PROTEIN DRG-1"/>
    <property type="match status" value="1"/>
</dbReference>